<dbReference type="Proteomes" id="UP000319449">
    <property type="component" value="Unassembled WGS sequence"/>
</dbReference>
<protein>
    <recommendedName>
        <fullName evidence="3">VCBS repeat protein</fullName>
    </recommendedName>
</protein>
<reference evidence="1 2" key="1">
    <citation type="submission" date="2019-07" db="EMBL/GenBank/DDBJ databases">
        <title>Genomic Encyclopedia of Archaeal and Bacterial Type Strains, Phase II (KMG-II): from individual species to whole genera.</title>
        <authorList>
            <person name="Goeker M."/>
        </authorList>
    </citation>
    <scope>NUCLEOTIDE SEQUENCE [LARGE SCALE GENOMIC DNA]</scope>
    <source>
        <strain evidence="1 2">ATCC BAA-1139</strain>
    </source>
</reference>
<evidence type="ECO:0008006" key="3">
    <source>
        <dbReference type="Google" id="ProtNLM"/>
    </source>
</evidence>
<dbReference type="OrthoDB" id="5422153at2"/>
<comment type="caution">
    <text evidence="1">The sequence shown here is derived from an EMBL/GenBank/DDBJ whole genome shotgun (WGS) entry which is preliminary data.</text>
</comment>
<dbReference type="EMBL" id="VLLN01000003">
    <property type="protein sequence ID" value="TWJ32622.1"/>
    <property type="molecule type" value="Genomic_DNA"/>
</dbReference>
<proteinExistence type="predicted"/>
<dbReference type="InterPro" id="IPR013517">
    <property type="entry name" value="FG-GAP"/>
</dbReference>
<dbReference type="RefSeq" id="WP_145017944.1">
    <property type="nucleotide sequence ID" value="NZ_VLLN01000003.1"/>
</dbReference>
<keyword evidence="2" id="KW-1185">Reference proteome</keyword>
<dbReference type="Pfam" id="PF13517">
    <property type="entry name" value="FG-GAP_3"/>
    <property type="match status" value="1"/>
</dbReference>
<dbReference type="AlphaFoldDB" id="A0A562WQZ5"/>
<dbReference type="InterPro" id="IPR036426">
    <property type="entry name" value="Bulb-type_lectin_dom_sf"/>
</dbReference>
<accession>A0A562WQZ5</accession>
<sequence>MKMRSLCVVLLLGLVFLPLAGAGQIRTYVAEFKVVGAERPDEMKGLLPDLLGSRLSKGGVAVVGTRADADVVVTGRYTQAGKLFSLDAVASDAAGKTVGRDYVEGDDQGQLLPALGKLAAGLATQITASAADRALPQTVPAASAGRAGNGFGAPSAGVAAGVASTGTRWLSQRLTGSFIAIAPGRRFENGERELFVAGGHALKLFRTGKELRQIAEVSFPVDEQLLGVDSADLDGDGRPEAYVTIFNGDALVSQVWVVRDDTLVRKADRLPYFFRSIAMDNGNVKLYAQEIALKADFFGDVREVAWNGTAYTLQNPVKLPRGAMLYNFSRFRDEAGNELFVLLNDDGNLVVHAADGEELWRSKEKYGGTELAFKRTDLTDVKYGSDPYRWIFLQQRIFVTPEGEIVVPQNIGSWSMGHSRTFNASRMLCFRWNGSSLEKGWQTEENEQYLADYFYDPAARELVSLEVVKHEGMFGKGASIVSIRKIR</sequence>
<organism evidence="1 2">
    <name type="scientific">Geobacter argillaceus</name>
    <dbReference type="NCBI Taxonomy" id="345631"/>
    <lineage>
        <taxon>Bacteria</taxon>
        <taxon>Pseudomonadati</taxon>
        <taxon>Thermodesulfobacteriota</taxon>
        <taxon>Desulfuromonadia</taxon>
        <taxon>Geobacterales</taxon>
        <taxon>Geobacteraceae</taxon>
        <taxon>Geobacter</taxon>
    </lineage>
</organism>
<name>A0A562WQZ5_9BACT</name>
<evidence type="ECO:0000313" key="2">
    <source>
        <dbReference type="Proteomes" id="UP000319449"/>
    </source>
</evidence>
<dbReference type="SUPFAM" id="SSF51110">
    <property type="entry name" value="alpha-D-mannose-specific plant lectins"/>
    <property type="match status" value="1"/>
</dbReference>
<gene>
    <name evidence="1" type="ORF">JN12_00596</name>
</gene>
<evidence type="ECO:0000313" key="1">
    <source>
        <dbReference type="EMBL" id="TWJ32622.1"/>
    </source>
</evidence>